<keyword evidence="2 4" id="KW-0689">Ribosomal protein</keyword>
<name>A0AAE9WDT5_9SCHI</name>
<dbReference type="PANTHER" id="PTHR11652">
    <property type="entry name" value="30S RIBOSOMAL PROTEIN S12 FAMILY MEMBER"/>
    <property type="match status" value="1"/>
</dbReference>
<organism evidence="4 5">
    <name type="scientific">Schizosaccharomyces osmophilus</name>
    <dbReference type="NCBI Taxonomy" id="2545709"/>
    <lineage>
        <taxon>Eukaryota</taxon>
        <taxon>Fungi</taxon>
        <taxon>Dikarya</taxon>
        <taxon>Ascomycota</taxon>
        <taxon>Taphrinomycotina</taxon>
        <taxon>Schizosaccharomycetes</taxon>
        <taxon>Schizosaccharomycetales</taxon>
        <taxon>Schizosaccharomycetaceae</taxon>
        <taxon>Schizosaccharomyces</taxon>
    </lineage>
</organism>
<dbReference type="GO" id="GO:0006412">
    <property type="term" value="P:translation"/>
    <property type="evidence" value="ECO:0007669"/>
    <property type="project" value="InterPro"/>
</dbReference>
<dbReference type="RefSeq" id="XP_056037620.1">
    <property type="nucleotide sequence ID" value="XM_056182421.1"/>
</dbReference>
<keyword evidence="3" id="KW-0687">Ribonucleoprotein</keyword>
<dbReference type="PRINTS" id="PR01034">
    <property type="entry name" value="RIBOSOMALS12"/>
</dbReference>
<dbReference type="InterPro" id="IPR012340">
    <property type="entry name" value="NA-bd_OB-fold"/>
</dbReference>
<dbReference type="Pfam" id="PF00164">
    <property type="entry name" value="Ribosom_S12_S23"/>
    <property type="match status" value="1"/>
</dbReference>
<evidence type="ECO:0000313" key="4">
    <source>
        <dbReference type="EMBL" id="WBW73377.1"/>
    </source>
</evidence>
<comment type="similarity">
    <text evidence="1">Belongs to the universal ribosomal protein uS12 family.</text>
</comment>
<dbReference type="PROSITE" id="PS00055">
    <property type="entry name" value="RIBOSOMAL_S12"/>
    <property type="match status" value="1"/>
</dbReference>
<keyword evidence="5" id="KW-1185">Reference proteome</keyword>
<evidence type="ECO:0000256" key="2">
    <source>
        <dbReference type="ARBA" id="ARBA00022980"/>
    </source>
</evidence>
<dbReference type="Gene3D" id="2.40.50.140">
    <property type="entry name" value="Nucleic acid-binding proteins"/>
    <property type="match status" value="1"/>
</dbReference>
<evidence type="ECO:0000313" key="5">
    <source>
        <dbReference type="Proteomes" id="UP001212411"/>
    </source>
</evidence>
<dbReference type="FunFam" id="2.40.50.140:FF:000099">
    <property type="entry name" value="Ribosomal protein S12, mitochondrial"/>
    <property type="match status" value="1"/>
</dbReference>
<dbReference type="GO" id="GO:0015935">
    <property type="term" value="C:small ribosomal subunit"/>
    <property type="evidence" value="ECO:0007669"/>
    <property type="project" value="InterPro"/>
</dbReference>
<dbReference type="InterPro" id="IPR006032">
    <property type="entry name" value="Ribosomal_uS12"/>
</dbReference>
<dbReference type="SUPFAM" id="SSF50249">
    <property type="entry name" value="Nucleic acid-binding proteins"/>
    <property type="match status" value="1"/>
</dbReference>
<evidence type="ECO:0000256" key="1">
    <source>
        <dbReference type="ARBA" id="ARBA00005657"/>
    </source>
</evidence>
<proteinExistence type="inferred from homology"/>
<dbReference type="NCBIfam" id="TIGR00981">
    <property type="entry name" value="rpsL_bact"/>
    <property type="match status" value="1"/>
</dbReference>
<dbReference type="CDD" id="cd03368">
    <property type="entry name" value="Ribosomal_S12"/>
    <property type="match status" value="1"/>
</dbReference>
<reference evidence="4 5" key="1">
    <citation type="journal article" date="2023" name="G3 (Bethesda)">
        <title>A high-quality reference genome for the fission yeast Schizosaccharomyces osmophilus.</title>
        <authorList>
            <person name="Jia G.S."/>
            <person name="Zhang W.C."/>
            <person name="Liang Y."/>
            <person name="Liu X.H."/>
            <person name="Rhind N."/>
            <person name="Pidoux A."/>
            <person name="Brysch-Herzberg M."/>
            <person name="Du L.L."/>
        </authorList>
    </citation>
    <scope>NUCLEOTIDE SEQUENCE [LARGE SCALE GENOMIC DNA]</scope>
    <source>
        <strain evidence="4 5">CBS 15793</strain>
    </source>
</reference>
<sequence length="172" mass="19017">MLFFQRSLLPIFGARQIPRLFGRIPSIPSAVSIPNVRSFQNSSILMRTLNQSMKKKNKNVSNTNQQQSLSLEGGPFRRGVCTRVFTVKPKKPNSAVRKVARVRLSSGRFVTAYIPGIGHNAQEHAVVLVRGGRAQDCPGVQYHIIRGVYDIAGVVGRVSSRSKYGVKKPKTT</sequence>
<dbReference type="GeneID" id="80877110"/>
<accession>A0AAE9WDT5</accession>
<evidence type="ECO:0000256" key="3">
    <source>
        <dbReference type="ARBA" id="ARBA00023274"/>
    </source>
</evidence>
<dbReference type="InterPro" id="IPR005679">
    <property type="entry name" value="Ribosomal_uS12_bac"/>
</dbReference>
<dbReference type="Proteomes" id="UP001212411">
    <property type="component" value="Chromosome 2"/>
</dbReference>
<dbReference type="GO" id="GO:0003735">
    <property type="term" value="F:structural constituent of ribosome"/>
    <property type="evidence" value="ECO:0007669"/>
    <property type="project" value="InterPro"/>
</dbReference>
<protein>
    <submittedName>
        <fullName evidence="4">Mitochondrial ribosomal protein subunit S12</fullName>
    </submittedName>
</protein>
<gene>
    <name evidence="4" type="primary">mrps12</name>
    <name evidence="4" type="ORF">SOMG_03632</name>
</gene>
<dbReference type="EMBL" id="CP115612">
    <property type="protein sequence ID" value="WBW73377.1"/>
    <property type="molecule type" value="Genomic_DNA"/>
</dbReference>
<dbReference type="KEGG" id="som:SOMG_03632"/>
<dbReference type="AlphaFoldDB" id="A0AAE9WDT5"/>